<dbReference type="GeneID" id="28839191"/>
<proteinExistence type="predicted"/>
<dbReference type="Proteomes" id="UP000091956">
    <property type="component" value="Unassembled WGS sequence"/>
</dbReference>
<dbReference type="InterPro" id="IPR051678">
    <property type="entry name" value="AGP_Transferase"/>
</dbReference>
<evidence type="ECO:0000313" key="2">
    <source>
        <dbReference type="Proteomes" id="UP000091956"/>
    </source>
</evidence>
<dbReference type="RefSeq" id="XP_059319673.1">
    <property type="nucleotide sequence ID" value="XM_059463739.1"/>
</dbReference>
<gene>
    <name evidence="1" type="ORF">VE01_05805</name>
</gene>
<organism evidence="1 2">
    <name type="scientific">Pseudogymnoascus verrucosus</name>
    <dbReference type="NCBI Taxonomy" id="342668"/>
    <lineage>
        <taxon>Eukaryota</taxon>
        <taxon>Fungi</taxon>
        <taxon>Dikarya</taxon>
        <taxon>Ascomycota</taxon>
        <taxon>Pezizomycotina</taxon>
        <taxon>Leotiomycetes</taxon>
        <taxon>Thelebolales</taxon>
        <taxon>Thelebolaceae</taxon>
        <taxon>Pseudogymnoascus</taxon>
    </lineage>
</organism>
<dbReference type="PANTHER" id="PTHR21310">
    <property type="entry name" value="AMINOGLYCOSIDE PHOSPHOTRANSFERASE-RELATED-RELATED"/>
    <property type="match status" value="1"/>
</dbReference>
<dbReference type="AlphaFoldDB" id="A0A1B8GKJ1"/>
<dbReference type="STRING" id="342668.A0A1B8GKJ1"/>
<accession>A0A1B8GKJ1</accession>
<name>A0A1B8GKJ1_9PEZI</name>
<keyword evidence="2" id="KW-1185">Reference proteome</keyword>
<reference evidence="2" key="2">
    <citation type="journal article" date="2018" name="Nat. Commun.">
        <title>Extreme sensitivity to ultraviolet light in the fungal pathogen causing white-nose syndrome of bats.</title>
        <authorList>
            <person name="Palmer J.M."/>
            <person name="Drees K.P."/>
            <person name="Foster J.T."/>
            <person name="Lindner D.L."/>
        </authorList>
    </citation>
    <scope>NUCLEOTIDE SEQUENCE [LARGE SCALE GENOMIC DNA]</scope>
    <source>
        <strain evidence="2">UAMH 10579</strain>
    </source>
</reference>
<sequence>MCLPLYIDNWKKRPGRKVMIRFPLPYKVGELNYPGNANEKVRCEAATYVWIRENCPDVPIPHLWGFAFAADAQDTKGYSFIALDGASLLTRLFETLRRQFSFLLGHNNPCRYISAGRPYSFEIGHLVIDYLEETDGTMLSALWESYRQDDGHLANLFQGLSRIMLALGNIPLPRIGSFTMDNDGVVRLANRPLTLQIHQLENEGIPTKIDRDTTYATTESYFLDVLSCHDNHLTYQLNAINDESDCRSQMAALAIIRTVLPRFIRHDLRRGPFLLTQTDVHQSNIFVDDEWNIKFFIDLEWACSLPMEMQHPPYWLTSQAVDGFADEELALIEVKYSEFHRIFAREEALQGLGSDKPISLSRACTMQKGWECGNFFYFLALDSISGLYGIFIQHLQPRFADHFADSNFERIVSSYWCSESQEFVVGKIQQKSEYDRRLREVFERPKKITNGGF</sequence>
<evidence type="ECO:0000313" key="1">
    <source>
        <dbReference type="EMBL" id="OBT96298.2"/>
    </source>
</evidence>
<dbReference type="EMBL" id="KV460229">
    <property type="protein sequence ID" value="OBT96298.2"/>
    <property type="molecule type" value="Genomic_DNA"/>
</dbReference>
<reference evidence="1 2" key="1">
    <citation type="submission" date="2016-03" db="EMBL/GenBank/DDBJ databases">
        <title>Comparative genomics of Pseudogymnoascus destructans, the fungus causing white-nose syndrome of bats.</title>
        <authorList>
            <person name="Palmer J.M."/>
            <person name="Drees K.P."/>
            <person name="Foster J.T."/>
            <person name="Lindner D.L."/>
        </authorList>
    </citation>
    <scope>NUCLEOTIDE SEQUENCE [LARGE SCALE GENOMIC DNA]</scope>
    <source>
        <strain evidence="1 2">UAMH 10579</strain>
    </source>
</reference>
<evidence type="ECO:0008006" key="3">
    <source>
        <dbReference type="Google" id="ProtNLM"/>
    </source>
</evidence>
<dbReference type="PANTHER" id="PTHR21310:SF37">
    <property type="entry name" value="AMINOGLYCOSIDE PHOSPHOTRANSFERASE DOMAIN-CONTAINING PROTEIN"/>
    <property type="match status" value="1"/>
</dbReference>
<protein>
    <recommendedName>
        <fullName evidence="3">Aminoglycoside phosphotransferase domain-containing protein</fullName>
    </recommendedName>
</protein>